<evidence type="ECO:0000256" key="1">
    <source>
        <dbReference type="SAM" id="Phobius"/>
    </source>
</evidence>
<sequence length="114" mass="12784">MWGDDYHLQDVAYQLGLRIDGDPVSGCIADRGILFPDASDSRVHIRWPPYWRTLRRMAGYRGARLCWHGCTAKCAMPRSMVNAIWVGALACCCPGSITIFCCYGPMTLILVSFH</sequence>
<keyword evidence="1" id="KW-0812">Transmembrane</keyword>
<keyword evidence="1" id="KW-0472">Membrane</keyword>
<dbReference type="AlphaFoldDB" id="A0A445D333"/>
<accession>A0A445D333</accession>
<dbReference type="EMBL" id="SDMP01000005">
    <property type="protein sequence ID" value="RYR57642.1"/>
    <property type="molecule type" value="Genomic_DNA"/>
</dbReference>
<keyword evidence="1" id="KW-1133">Transmembrane helix</keyword>
<gene>
    <name evidence="2" type="ORF">Ahy_A05g023348</name>
</gene>
<protein>
    <recommendedName>
        <fullName evidence="4">Aminotransferase-like plant mobile domain-containing protein</fullName>
    </recommendedName>
</protein>
<proteinExistence type="predicted"/>
<dbReference type="Proteomes" id="UP000289738">
    <property type="component" value="Chromosome A05"/>
</dbReference>
<evidence type="ECO:0008006" key="4">
    <source>
        <dbReference type="Google" id="ProtNLM"/>
    </source>
</evidence>
<keyword evidence="3" id="KW-1185">Reference proteome</keyword>
<reference evidence="2 3" key="1">
    <citation type="submission" date="2019-01" db="EMBL/GenBank/DDBJ databases">
        <title>Sequencing of cultivated peanut Arachis hypogaea provides insights into genome evolution and oil improvement.</title>
        <authorList>
            <person name="Chen X."/>
        </authorList>
    </citation>
    <scope>NUCLEOTIDE SEQUENCE [LARGE SCALE GENOMIC DNA]</scope>
    <source>
        <strain evidence="3">cv. Fuhuasheng</strain>
        <tissue evidence="2">Leaves</tissue>
    </source>
</reference>
<feature type="transmembrane region" description="Helical" evidence="1">
    <location>
        <begin position="83"/>
        <end position="106"/>
    </location>
</feature>
<comment type="caution">
    <text evidence="2">The sequence shown here is derived from an EMBL/GenBank/DDBJ whole genome shotgun (WGS) entry which is preliminary data.</text>
</comment>
<name>A0A445D333_ARAHY</name>
<organism evidence="2 3">
    <name type="scientific">Arachis hypogaea</name>
    <name type="common">Peanut</name>
    <dbReference type="NCBI Taxonomy" id="3818"/>
    <lineage>
        <taxon>Eukaryota</taxon>
        <taxon>Viridiplantae</taxon>
        <taxon>Streptophyta</taxon>
        <taxon>Embryophyta</taxon>
        <taxon>Tracheophyta</taxon>
        <taxon>Spermatophyta</taxon>
        <taxon>Magnoliopsida</taxon>
        <taxon>eudicotyledons</taxon>
        <taxon>Gunneridae</taxon>
        <taxon>Pentapetalae</taxon>
        <taxon>rosids</taxon>
        <taxon>fabids</taxon>
        <taxon>Fabales</taxon>
        <taxon>Fabaceae</taxon>
        <taxon>Papilionoideae</taxon>
        <taxon>50 kb inversion clade</taxon>
        <taxon>dalbergioids sensu lato</taxon>
        <taxon>Dalbergieae</taxon>
        <taxon>Pterocarpus clade</taxon>
        <taxon>Arachis</taxon>
    </lineage>
</organism>
<evidence type="ECO:0000313" key="2">
    <source>
        <dbReference type="EMBL" id="RYR57642.1"/>
    </source>
</evidence>
<evidence type="ECO:0000313" key="3">
    <source>
        <dbReference type="Proteomes" id="UP000289738"/>
    </source>
</evidence>